<organism evidence="1 2">
    <name type="scientific">Paraburkholderia hospita</name>
    <dbReference type="NCBI Taxonomy" id="169430"/>
    <lineage>
        <taxon>Bacteria</taxon>
        <taxon>Pseudomonadati</taxon>
        <taxon>Pseudomonadota</taxon>
        <taxon>Betaproteobacteria</taxon>
        <taxon>Burkholderiales</taxon>
        <taxon>Burkholderiaceae</taxon>
        <taxon>Paraburkholderia</taxon>
    </lineage>
</organism>
<sequence>MGRNDPCPCGLGKKYKRCHAVLEVATGSGRTGHGFNPEQARRVLTDAQESLIVSPLSQRVTRDGTAVEVEIYGDGKGAWLLEVVDEFGNSTVWDNSFPTDNAALAEALNVIDREGIVAVIGSPPASATRH</sequence>
<gene>
    <name evidence="1" type="ORF">C2L64_51340</name>
</gene>
<evidence type="ECO:0000313" key="2">
    <source>
        <dbReference type="Proteomes" id="UP000236649"/>
    </source>
</evidence>
<dbReference type="KEGG" id="phs:C2L64_51340"/>
<protein>
    <recommendedName>
        <fullName evidence="3">SEC-C motif-containing protein</fullName>
    </recommendedName>
</protein>
<proteinExistence type="predicted"/>
<accession>A0AAN1MR82</accession>
<dbReference type="EMBL" id="CP026109">
    <property type="protein sequence ID" value="AUT76555.1"/>
    <property type="molecule type" value="Genomic_DNA"/>
</dbReference>
<reference evidence="1 2" key="1">
    <citation type="submission" date="2018-01" db="EMBL/GenBank/DDBJ databases">
        <title>Species boundaries and ecological features among Paraburkholderia terrae DSMZ17804T, P. hospita DSMZ17164T and P. caribensis DSMZ13236T.</title>
        <authorList>
            <person name="Pratama A.A."/>
        </authorList>
    </citation>
    <scope>NUCLEOTIDE SEQUENCE [LARGE SCALE GENOMIC DNA]</scope>
    <source>
        <strain evidence="1 2">DSM 17164</strain>
    </source>
</reference>
<dbReference type="Proteomes" id="UP000236649">
    <property type="component" value="Chromosome 5"/>
</dbReference>
<dbReference type="Gene3D" id="3.10.450.50">
    <property type="match status" value="1"/>
</dbReference>
<dbReference type="InterPro" id="IPR004027">
    <property type="entry name" value="SEC_C_motif"/>
</dbReference>
<evidence type="ECO:0000313" key="1">
    <source>
        <dbReference type="EMBL" id="AUT76555.1"/>
    </source>
</evidence>
<dbReference type="Pfam" id="PF02810">
    <property type="entry name" value="SEC-C"/>
    <property type="match status" value="1"/>
</dbReference>
<dbReference type="AlphaFoldDB" id="A0AAN1MR82"/>
<name>A0AAN1MR82_9BURK</name>
<evidence type="ECO:0008006" key="3">
    <source>
        <dbReference type="Google" id="ProtNLM"/>
    </source>
</evidence>
<dbReference type="SUPFAM" id="SSF103642">
    <property type="entry name" value="Sec-C motif"/>
    <property type="match status" value="1"/>
</dbReference>